<feature type="region of interest" description="Disordered" evidence="2">
    <location>
        <begin position="478"/>
        <end position="518"/>
    </location>
</feature>
<gene>
    <name evidence="3" type="ORF">XENORESO_018935</name>
</gene>
<feature type="compositionally biased region" description="Basic and acidic residues" evidence="2">
    <location>
        <begin position="480"/>
        <end position="490"/>
    </location>
</feature>
<comment type="caution">
    <text evidence="3">The sequence shown here is derived from an EMBL/GenBank/DDBJ whole genome shotgun (WGS) entry which is preliminary data.</text>
</comment>
<feature type="region of interest" description="Disordered" evidence="2">
    <location>
        <begin position="307"/>
        <end position="329"/>
    </location>
</feature>
<evidence type="ECO:0000313" key="3">
    <source>
        <dbReference type="EMBL" id="MEQ2272323.1"/>
    </source>
</evidence>
<feature type="region of interest" description="Disordered" evidence="2">
    <location>
        <begin position="351"/>
        <end position="418"/>
    </location>
</feature>
<protein>
    <submittedName>
        <fullName evidence="3">Uncharacterized protein</fullName>
    </submittedName>
</protein>
<proteinExistence type="predicted"/>
<keyword evidence="4" id="KW-1185">Reference proteome</keyword>
<reference evidence="3 4" key="1">
    <citation type="submission" date="2021-06" db="EMBL/GenBank/DDBJ databases">
        <authorList>
            <person name="Palmer J.M."/>
        </authorList>
    </citation>
    <scope>NUCLEOTIDE SEQUENCE [LARGE SCALE GENOMIC DNA]</scope>
    <source>
        <strain evidence="3 4">XR_2019</strain>
        <tissue evidence="3">Muscle</tissue>
    </source>
</reference>
<feature type="coiled-coil region" evidence="1">
    <location>
        <begin position="645"/>
        <end position="672"/>
    </location>
</feature>
<feature type="region of interest" description="Disordered" evidence="2">
    <location>
        <begin position="163"/>
        <end position="197"/>
    </location>
</feature>
<feature type="compositionally biased region" description="Basic and acidic residues" evidence="2">
    <location>
        <begin position="181"/>
        <end position="192"/>
    </location>
</feature>
<organism evidence="3 4">
    <name type="scientific">Xenotaenia resolanae</name>
    <dbReference type="NCBI Taxonomy" id="208358"/>
    <lineage>
        <taxon>Eukaryota</taxon>
        <taxon>Metazoa</taxon>
        <taxon>Chordata</taxon>
        <taxon>Craniata</taxon>
        <taxon>Vertebrata</taxon>
        <taxon>Euteleostomi</taxon>
        <taxon>Actinopterygii</taxon>
        <taxon>Neopterygii</taxon>
        <taxon>Teleostei</taxon>
        <taxon>Neoteleostei</taxon>
        <taxon>Acanthomorphata</taxon>
        <taxon>Ovalentaria</taxon>
        <taxon>Atherinomorphae</taxon>
        <taxon>Cyprinodontiformes</taxon>
        <taxon>Goodeidae</taxon>
        <taxon>Xenotaenia</taxon>
    </lineage>
</organism>
<sequence length="770" mass="86809">MAEKSQLHLKNETIFNREEFRANIIDCLQELTNDELTCLRSGNLHDQTKTRISDIVRGHVTPVIDHILKHFAQEDDRTQDITSASTDVLNQIMYNEVSKNVILSISTNPEICEKLKEKGFIQSIRRFLAWCFGVVQPPSVDVPEVSESGTKLIEYIPLAGLESEEQNKISSPEDWDLQQKSPEDSPGEKEDPSEFSLLKGAKPEFKKFFTADFGLKCCGKVPLSSMDVPEVSETKIKSTEQESEEQQEISSPQHLDSQQDPPEDSPGQKEHPGKLSDSQTQQVHQKCNLDVTEDEDTMSTDVFSFFKDNEVTQKDTFSPLSPSKGAKPKLKKFTTKGFCIKCCGKVPLSSMHVPEVSETKKKSTEQESEEQREISSPQHLDSQQDPPEDSPGQKEHPGKLSDSQTQQVHQKCNLDVTEDEDTMSTDVFSFFKEKEVTQKDTFSPLSPSKGAKPKFKKFTTKGFCIKCCGKVPLSSMHVPEVSETKKKSTEHIPVAGVQSEQQQKHSSQDLDSHQESSKDIPGLLYPSKISHSEVQQIYQTFCLDVTEDENKDEDSESTDIFSIFTDKEETPSKDAKPFCKIVWQRFRTFLAETFGSNPSKAAPIQLAVDPLPQLVVPDTFLSQMSTVDKTQENDVGTQTSPEFLVMQGEDQYEAAREKAQKSKNAVQVLVRKIISHCIEESGNMCSQNVFDFIEEHLFSKMWSEAEGELLDIDPEKIENCDTAILKDLCKIFKNSFSLLDYLYLDKEPSLYHEILVSCAKKHLGSLKMSS</sequence>
<evidence type="ECO:0000256" key="2">
    <source>
        <dbReference type="SAM" id="MobiDB-lite"/>
    </source>
</evidence>
<dbReference type="Proteomes" id="UP001444071">
    <property type="component" value="Unassembled WGS sequence"/>
</dbReference>
<keyword evidence="1" id="KW-0175">Coiled coil</keyword>
<feature type="compositionally biased region" description="Polar residues" evidence="2">
    <location>
        <begin position="401"/>
        <end position="410"/>
    </location>
</feature>
<feature type="region of interest" description="Disordered" evidence="2">
    <location>
        <begin position="228"/>
        <end position="294"/>
    </location>
</feature>
<name>A0ABV0WTY2_9TELE</name>
<dbReference type="EMBL" id="JAHRIM010066880">
    <property type="protein sequence ID" value="MEQ2272323.1"/>
    <property type="molecule type" value="Genomic_DNA"/>
</dbReference>
<evidence type="ECO:0000256" key="1">
    <source>
        <dbReference type="SAM" id="Coils"/>
    </source>
</evidence>
<feature type="compositionally biased region" description="Polar residues" evidence="2">
    <location>
        <begin position="276"/>
        <end position="285"/>
    </location>
</feature>
<evidence type="ECO:0000313" key="4">
    <source>
        <dbReference type="Proteomes" id="UP001444071"/>
    </source>
</evidence>
<feature type="compositionally biased region" description="Basic and acidic residues" evidence="2">
    <location>
        <begin position="502"/>
        <end position="518"/>
    </location>
</feature>
<feature type="compositionally biased region" description="Basic and acidic residues" evidence="2">
    <location>
        <begin position="355"/>
        <end position="373"/>
    </location>
</feature>
<accession>A0ABV0WTY2</accession>